<reference evidence="1" key="2">
    <citation type="submission" date="2020-11" db="EMBL/GenBank/DDBJ databases">
        <authorList>
            <person name="McCartney M.A."/>
            <person name="Auch B."/>
            <person name="Kono T."/>
            <person name="Mallez S."/>
            <person name="Becker A."/>
            <person name="Gohl D.M."/>
            <person name="Silverstein K.A.T."/>
            <person name="Koren S."/>
            <person name="Bechman K.B."/>
            <person name="Herman A."/>
            <person name="Abrahante J.E."/>
            <person name="Garbe J."/>
        </authorList>
    </citation>
    <scope>NUCLEOTIDE SEQUENCE</scope>
    <source>
        <strain evidence="1">Duluth1</strain>
        <tissue evidence="1">Whole animal</tissue>
    </source>
</reference>
<dbReference type="EMBL" id="JAIWYP010000047">
    <property type="protein sequence ID" value="KAH3690999.1"/>
    <property type="molecule type" value="Genomic_DNA"/>
</dbReference>
<dbReference type="AlphaFoldDB" id="A0A9D4BEN4"/>
<evidence type="ECO:0000313" key="2">
    <source>
        <dbReference type="Proteomes" id="UP000828390"/>
    </source>
</evidence>
<accession>A0A9D4BEN4</accession>
<sequence length="60" mass="6120">MSVPADTGFNDRFGIMDSGSVHGVNTIGSIVEPDMNQQNVGFVGMDPGFGGNNAGLGGEF</sequence>
<comment type="caution">
    <text evidence="1">The sequence shown here is derived from an EMBL/GenBank/DDBJ whole genome shotgun (WGS) entry which is preliminary data.</text>
</comment>
<evidence type="ECO:0000313" key="1">
    <source>
        <dbReference type="EMBL" id="KAH3690999.1"/>
    </source>
</evidence>
<name>A0A9D4BEN4_DREPO</name>
<dbReference type="Proteomes" id="UP000828390">
    <property type="component" value="Unassembled WGS sequence"/>
</dbReference>
<proteinExistence type="predicted"/>
<keyword evidence="2" id="KW-1185">Reference proteome</keyword>
<protein>
    <submittedName>
        <fullName evidence="1">Uncharacterized protein</fullName>
    </submittedName>
</protein>
<reference evidence="1" key="1">
    <citation type="journal article" date="2019" name="bioRxiv">
        <title>The Genome of the Zebra Mussel, Dreissena polymorpha: A Resource for Invasive Species Research.</title>
        <authorList>
            <person name="McCartney M.A."/>
            <person name="Auch B."/>
            <person name="Kono T."/>
            <person name="Mallez S."/>
            <person name="Zhang Y."/>
            <person name="Obille A."/>
            <person name="Becker A."/>
            <person name="Abrahante J.E."/>
            <person name="Garbe J."/>
            <person name="Badalamenti J.P."/>
            <person name="Herman A."/>
            <person name="Mangelson H."/>
            <person name="Liachko I."/>
            <person name="Sullivan S."/>
            <person name="Sone E.D."/>
            <person name="Koren S."/>
            <person name="Silverstein K.A.T."/>
            <person name="Beckman K.B."/>
            <person name="Gohl D.M."/>
        </authorList>
    </citation>
    <scope>NUCLEOTIDE SEQUENCE</scope>
    <source>
        <strain evidence="1">Duluth1</strain>
        <tissue evidence="1">Whole animal</tissue>
    </source>
</reference>
<gene>
    <name evidence="1" type="ORF">DPMN_191484</name>
</gene>
<organism evidence="1 2">
    <name type="scientific">Dreissena polymorpha</name>
    <name type="common">Zebra mussel</name>
    <name type="synonym">Mytilus polymorpha</name>
    <dbReference type="NCBI Taxonomy" id="45954"/>
    <lineage>
        <taxon>Eukaryota</taxon>
        <taxon>Metazoa</taxon>
        <taxon>Spiralia</taxon>
        <taxon>Lophotrochozoa</taxon>
        <taxon>Mollusca</taxon>
        <taxon>Bivalvia</taxon>
        <taxon>Autobranchia</taxon>
        <taxon>Heteroconchia</taxon>
        <taxon>Euheterodonta</taxon>
        <taxon>Imparidentia</taxon>
        <taxon>Neoheterodontei</taxon>
        <taxon>Myida</taxon>
        <taxon>Dreissenoidea</taxon>
        <taxon>Dreissenidae</taxon>
        <taxon>Dreissena</taxon>
    </lineage>
</organism>